<reference evidence="3 4" key="2">
    <citation type="journal article" date="2013" name="PLoS Genet.">
        <title>Comparative genome structure, secondary metabolite, and effector coding capacity across Cochliobolus pathogens.</title>
        <authorList>
            <person name="Condon B.J."/>
            <person name="Leng Y."/>
            <person name="Wu D."/>
            <person name="Bushley K.E."/>
            <person name="Ohm R.A."/>
            <person name="Otillar R."/>
            <person name="Martin J."/>
            <person name="Schackwitz W."/>
            <person name="Grimwood J."/>
            <person name="MohdZainudin N."/>
            <person name="Xue C."/>
            <person name="Wang R."/>
            <person name="Manning V.A."/>
            <person name="Dhillon B."/>
            <person name="Tu Z.J."/>
            <person name="Steffenson B.J."/>
            <person name="Salamov A."/>
            <person name="Sun H."/>
            <person name="Lowry S."/>
            <person name="LaButti K."/>
            <person name="Han J."/>
            <person name="Copeland A."/>
            <person name="Lindquist E."/>
            <person name="Barry K."/>
            <person name="Schmutz J."/>
            <person name="Baker S.E."/>
            <person name="Ciuffetti L.M."/>
            <person name="Grigoriev I.V."/>
            <person name="Zhong S."/>
            <person name="Turgeon B.G."/>
        </authorList>
    </citation>
    <scope>NUCLEOTIDE SEQUENCE [LARGE SCALE GENOMIC DNA]</scope>
    <source>
        <strain evidence="4">28A</strain>
    </source>
</reference>
<organism evidence="3 4">
    <name type="scientific">Exserohilum turcicum (strain 28A)</name>
    <name type="common">Northern leaf blight fungus</name>
    <name type="synonym">Setosphaeria turcica</name>
    <dbReference type="NCBI Taxonomy" id="671987"/>
    <lineage>
        <taxon>Eukaryota</taxon>
        <taxon>Fungi</taxon>
        <taxon>Dikarya</taxon>
        <taxon>Ascomycota</taxon>
        <taxon>Pezizomycotina</taxon>
        <taxon>Dothideomycetes</taxon>
        <taxon>Pleosporomycetidae</taxon>
        <taxon>Pleosporales</taxon>
        <taxon>Pleosporineae</taxon>
        <taxon>Pleosporaceae</taxon>
        <taxon>Exserohilum</taxon>
    </lineage>
</organism>
<feature type="transmembrane region" description="Helical" evidence="2">
    <location>
        <begin position="90"/>
        <end position="111"/>
    </location>
</feature>
<dbReference type="EMBL" id="KB908537">
    <property type="protein sequence ID" value="EOA88419.1"/>
    <property type="molecule type" value="Genomic_DNA"/>
</dbReference>
<evidence type="ECO:0000313" key="4">
    <source>
        <dbReference type="Proteomes" id="UP000016935"/>
    </source>
</evidence>
<feature type="region of interest" description="Disordered" evidence="1">
    <location>
        <begin position="1"/>
        <end position="67"/>
    </location>
</feature>
<name>R0KGL2_EXST2</name>
<evidence type="ECO:0000256" key="2">
    <source>
        <dbReference type="SAM" id="Phobius"/>
    </source>
</evidence>
<accession>R0KGL2</accession>
<sequence>MSALATEDYRMRNRKPYSGSEGPPVPPKPDTYNATAKPYRNATAGTHRHGAISKPLPALPGSRSMNTASSNLQLKPLPIPPKSSTLQLTLLWVAAFFVWFLLIVVLLPVVTEKDAMPGFNRWLREWR</sequence>
<keyword evidence="4" id="KW-1185">Reference proteome</keyword>
<dbReference type="RefSeq" id="XP_008023698.1">
    <property type="nucleotide sequence ID" value="XM_008025507.1"/>
</dbReference>
<reference evidence="3 4" key="1">
    <citation type="journal article" date="2012" name="PLoS Pathog.">
        <title>Diverse lifestyles and strategies of plant pathogenesis encoded in the genomes of eighteen Dothideomycetes fungi.</title>
        <authorList>
            <person name="Ohm R.A."/>
            <person name="Feau N."/>
            <person name="Henrissat B."/>
            <person name="Schoch C.L."/>
            <person name="Horwitz B.A."/>
            <person name="Barry K.W."/>
            <person name="Condon B.J."/>
            <person name="Copeland A.C."/>
            <person name="Dhillon B."/>
            <person name="Glaser F."/>
            <person name="Hesse C.N."/>
            <person name="Kosti I."/>
            <person name="LaButti K."/>
            <person name="Lindquist E.A."/>
            <person name="Lucas S."/>
            <person name="Salamov A.A."/>
            <person name="Bradshaw R.E."/>
            <person name="Ciuffetti L."/>
            <person name="Hamelin R.C."/>
            <person name="Kema G.H.J."/>
            <person name="Lawrence C."/>
            <person name="Scott J.A."/>
            <person name="Spatafora J.W."/>
            <person name="Turgeon B.G."/>
            <person name="de Wit P.J.G.M."/>
            <person name="Zhong S."/>
            <person name="Goodwin S.B."/>
            <person name="Grigoriev I.V."/>
        </authorList>
    </citation>
    <scope>NUCLEOTIDE SEQUENCE [LARGE SCALE GENOMIC DNA]</scope>
    <source>
        <strain evidence="4">28A</strain>
    </source>
</reference>
<dbReference type="AlphaFoldDB" id="R0KGL2"/>
<keyword evidence="2" id="KW-0472">Membrane</keyword>
<dbReference type="Proteomes" id="UP000016935">
    <property type="component" value="Unassembled WGS sequence"/>
</dbReference>
<gene>
    <name evidence="3" type="ORF">SETTUDRAFT_27233</name>
</gene>
<dbReference type="OrthoDB" id="3798501at2759"/>
<dbReference type="HOGENOM" id="CLU_1959190_0_0_1"/>
<protein>
    <submittedName>
        <fullName evidence="3">Uncharacterized protein</fullName>
    </submittedName>
</protein>
<evidence type="ECO:0000313" key="3">
    <source>
        <dbReference type="EMBL" id="EOA88419.1"/>
    </source>
</evidence>
<evidence type="ECO:0000256" key="1">
    <source>
        <dbReference type="SAM" id="MobiDB-lite"/>
    </source>
</evidence>
<dbReference type="GeneID" id="19403100"/>
<keyword evidence="2" id="KW-0812">Transmembrane</keyword>
<keyword evidence="2" id="KW-1133">Transmembrane helix</keyword>
<proteinExistence type="predicted"/>